<keyword evidence="17" id="KW-0647">Proteasome</keyword>
<feature type="binding site" evidence="13">
    <location>
        <position position="305"/>
    </location>
    <ligand>
        <name>Zn(2+)</name>
        <dbReference type="ChEBI" id="CHEBI:29105"/>
    </ligand>
</feature>
<evidence type="ECO:0000256" key="2">
    <source>
        <dbReference type="ARBA" id="ARBA00005858"/>
    </source>
</evidence>
<dbReference type="CDD" id="cd09876">
    <property type="entry name" value="PIN_Nob1-like"/>
    <property type="match status" value="1"/>
</dbReference>
<dbReference type="Gene3D" id="6.20.210.10">
    <property type="entry name" value="Nin one binding (NOB1), Zn-ribbon-like"/>
    <property type="match status" value="1"/>
</dbReference>
<evidence type="ECO:0000256" key="8">
    <source>
        <dbReference type="ARBA" id="ARBA00022801"/>
    </source>
</evidence>
<organism evidence="17">
    <name type="scientific">Aedes albopictus</name>
    <name type="common">Asian tiger mosquito</name>
    <name type="synonym">Stegomyia albopicta</name>
    <dbReference type="NCBI Taxonomy" id="7160"/>
    <lineage>
        <taxon>Eukaryota</taxon>
        <taxon>Metazoa</taxon>
        <taxon>Ecdysozoa</taxon>
        <taxon>Arthropoda</taxon>
        <taxon>Hexapoda</taxon>
        <taxon>Insecta</taxon>
        <taxon>Pterygota</taxon>
        <taxon>Neoptera</taxon>
        <taxon>Endopterygota</taxon>
        <taxon>Diptera</taxon>
        <taxon>Nematocera</taxon>
        <taxon>Culicoidea</taxon>
        <taxon>Culicidae</taxon>
        <taxon>Culicinae</taxon>
        <taxon>Aedini</taxon>
        <taxon>Aedes</taxon>
        <taxon>Stegomyia</taxon>
    </lineage>
</organism>
<evidence type="ECO:0000256" key="13">
    <source>
        <dbReference type="PIRSR" id="PIRSR037125-1"/>
    </source>
</evidence>
<feature type="compositionally biased region" description="Acidic residues" evidence="14">
    <location>
        <begin position="159"/>
        <end position="172"/>
    </location>
</feature>
<dbReference type="AlphaFoldDB" id="A0A023ESB4"/>
<dbReference type="Pfam" id="PF17146">
    <property type="entry name" value="PIN_6"/>
    <property type="match status" value="1"/>
</dbReference>
<dbReference type="InterPro" id="IPR039907">
    <property type="entry name" value="NOB1"/>
</dbReference>
<dbReference type="GO" id="GO:0000502">
    <property type="term" value="C:proteasome complex"/>
    <property type="evidence" value="ECO:0007669"/>
    <property type="project" value="UniProtKB-KW"/>
</dbReference>
<feature type="binding site" evidence="13">
    <location>
        <position position="320"/>
    </location>
    <ligand>
        <name>Zn(2+)</name>
        <dbReference type="ChEBI" id="CHEBI:29105"/>
    </ligand>
</feature>
<dbReference type="InterPro" id="IPR014881">
    <property type="entry name" value="NOB1_Zn-bd"/>
</dbReference>
<dbReference type="GO" id="GO:0030688">
    <property type="term" value="C:preribosome, small subunit precursor"/>
    <property type="evidence" value="ECO:0007669"/>
    <property type="project" value="TreeGrafter"/>
</dbReference>
<reference evidence="17" key="1">
    <citation type="journal article" date="2014" name="PLoS Negl. Trop. Dis.">
        <title>Identification and characterization of seminal fluid proteins in the Asian tiger mosquito, Aedes albopictus.</title>
        <authorList>
            <person name="Boes K.E."/>
            <person name="Ribeiro J.M."/>
            <person name="Wong A."/>
            <person name="Harrington L.C."/>
            <person name="Wolfner M.F."/>
            <person name="Sirot L.K."/>
        </authorList>
    </citation>
    <scope>NUCLEOTIDE SEQUENCE</scope>
    <source>
        <tissue evidence="17">Reproductive organs</tissue>
    </source>
</reference>
<comment type="subcellular location">
    <subcellularLocation>
        <location evidence="1 12">Nucleus</location>
    </subcellularLocation>
</comment>
<dbReference type="Pfam" id="PF08772">
    <property type="entry name" value="Zn_ribbon_NOB1"/>
    <property type="match status" value="1"/>
</dbReference>
<feature type="compositionally biased region" description="Basic and acidic residues" evidence="14">
    <location>
        <begin position="133"/>
        <end position="154"/>
    </location>
</feature>
<dbReference type="GO" id="GO:0030490">
    <property type="term" value="P:maturation of SSU-rRNA"/>
    <property type="evidence" value="ECO:0007669"/>
    <property type="project" value="TreeGrafter"/>
</dbReference>
<keyword evidence="7" id="KW-0863">Zinc-finger</keyword>
<keyword evidence="10 12" id="KW-0539">Nucleus</keyword>
<evidence type="ECO:0000256" key="4">
    <source>
        <dbReference type="ARBA" id="ARBA00022553"/>
    </source>
</evidence>
<keyword evidence="8" id="KW-0378">Hydrolase</keyword>
<dbReference type="GO" id="GO:0005634">
    <property type="term" value="C:nucleus"/>
    <property type="evidence" value="ECO:0007669"/>
    <property type="project" value="UniProtKB-SubCell"/>
</dbReference>
<evidence type="ECO:0000256" key="12">
    <source>
        <dbReference type="PIRNR" id="PIRNR037125"/>
    </source>
</evidence>
<evidence type="ECO:0000259" key="15">
    <source>
        <dbReference type="Pfam" id="PF08772"/>
    </source>
</evidence>
<evidence type="ECO:0000256" key="5">
    <source>
        <dbReference type="ARBA" id="ARBA00022722"/>
    </source>
</evidence>
<evidence type="ECO:0000256" key="1">
    <source>
        <dbReference type="ARBA" id="ARBA00004123"/>
    </source>
</evidence>
<sequence length="443" mass="50068">MSKFTHLVVDTSAFIKNAQLQDVAEHCYTVQGVVDEIKNDRQLKRLVVLPYSLQVREPDPDVLAKVTGFAKKTGDFASLSMVDLKVVALTYQLEKEHVGTEHLREEPKPAKTVSSGQKPQEFAGTGKVLGFYDGKKGDSGRERTETESESDGNKPAEQIQEDEPSMEVEEETEHLKEKFAELSSEEIKELEEVEQDILRKIEQQEAKDEDLEAECEEEMSEDDEEAEQEEGEDDDEDDDEGWITPSNIKEVKRDYGTDLLEETPSPVACMTTDFAMQNVLKQIGLHIAALDGRVIKHARTYILRCYACFKTTSDSTKRFCPNCGNNTLKKVAVSLDADGQQVIHINTRRPLTARYKNRPVAKFDGGKHATNPLLFEDQPLPQQRISAKAKAKTNALGDDYTAGHSPFVMRDVDSRSAVLRGNSNLKQWMKNYEYDNHRRGYKK</sequence>
<dbReference type="InterPro" id="IPR017117">
    <property type="entry name" value="Nob1_euk"/>
</dbReference>
<dbReference type="GO" id="GO:0016787">
    <property type="term" value="F:hydrolase activity"/>
    <property type="evidence" value="ECO:0007669"/>
    <property type="project" value="UniProtKB-KW"/>
</dbReference>
<dbReference type="InterPro" id="IPR036283">
    <property type="entry name" value="NOB1_Zf-like_sf"/>
</dbReference>
<keyword evidence="9 12" id="KW-0862">Zinc</keyword>
<evidence type="ECO:0000256" key="9">
    <source>
        <dbReference type="ARBA" id="ARBA00022833"/>
    </source>
</evidence>
<proteinExistence type="evidence at transcript level"/>
<feature type="compositionally biased region" description="Basic and acidic residues" evidence="14">
    <location>
        <begin position="98"/>
        <end position="109"/>
    </location>
</feature>
<dbReference type="GO" id="GO:0008270">
    <property type="term" value="F:zinc ion binding"/>
    <property type="evidence" value="ECO:0007669"/>
    <property type="project" value="UniProtKB-KW"/>
</dbReference>
<dbReference type="GO" id="GO:0004521">
    <property type="term" value="F:RNA endonuclease activity"/>
    <property type="evidence" value="ECO:0007669"/>
    <property type="project" value="UniProtKB-UniRule"/>
</dbReference>
<dbReference type="SUPFAM" id="SSF144206">
    <property type="entry name" value="NOB1 zinc finger-like"/>
    <property type="match status" value="1"/>
</dbReference>
<feature type="binding site" evidence="13">
    <location>
        <position position="323"/>
    </location>
    <ligand>
        <name>Zn(2+)</name>
        <dbReference type="ChEBI" id="CHEBI:29105"/>
    </ligand>
</feature>
<accession>A0A023ESB4</accession>
<protein>
    <recommendedName>
        <fullName evidence="3 12">RNA-binding protein NOB1</fullName>
    </recommendedName>
</protein>
<feature type="domain" description="Nin one binding (NOB1) Zn-ribbon-like" evidence="15">
    <location>
        <begin position="295"/>
        <end position="357"/>
    </location>
</feature>
<dbReference type="PANTHER" id="PTHR12814">
    <property type="entry name" value="RNA-BINDING PROTEIN NOB1"/>
    <property type="match status" value="1"/>
</dbReference>
<keyword evidence="5" id="KW-0540">Nuclease</keyword>
<dbReference type="PIRSF" id="PIRSF037125">
    <property type="entry name" value="D-site_20S_pre-rRNA_nuclease"/>
    <property type="match status" value="1"/>
</dbReference>
<dbReference type="InterPro" id="IPR033411">
    <property type="entry name" value="Ribonuclease_PIN"/>
</dbReference>
<name>A0A023ESB4_AEDAL</name>
<evidence type="ECO:0000256" key="6">
    <source>
        <dbReference type="ARBA" id="ARBA00022723"/>
    </source>
</evidence>
<dbReference type="EMBL" id="GAPW01001460">
    <property type="protein sequence ID" value="JAC12138.1"/>
    <property type="molecule type" value="mRNA"/>
</dbReference>
<feature type="region of interest" description="Disordered" evidence="14">
    <location>
        <begin position="98"/>
        <end position="183"/>
    </location>
</feature>
<keyword evidence="4" id="KW-0597">Phosphoprotein</keyword>
<dbReference type="Gene3D" id="3.40.50.1010">
    <property type="entry name" value="5'-nuclease"/>
    <property type="match status" value="1"/>
</dbReference>
<dbReference type="VEuPathDB" id="VectorBase:AALFPA_069935"/>
<dbReference type="VEuPathDB" id="VectorBase:AALF023476"/>
<dbReference type="PANTHER" id="PTHR12814:SF2">
    <property type="entry name" value="RNA-BINDING PROTEIN NOB1"/>
    <property type="match status" value="1"/>
</dbReference>
<keyword evidence="6 12" id="KW-0479">Metal-binding</keyword>
<evidence type="ECO:0000256" key="14">
    <source>
        <dbReference type="SAM" id="MobiDB-lite"/>
    </source>
</evidence>
<feature type="domain" description="Ribonuclease PIN" evidence="16">
    <location>
        <begin position="7"/>
        <end position="93"/>
    </location>
</feature>
<comment type="similarity">
    <text evidence="2 12">Belongs to the NOB1 family.</text>
</comment>
<evidence type="ECO:0000313" key="17">
    <source>
        <dbReference type="EMBL" id="JAC12138.1"/>
    </source>
</evidence>
<dbReference type="VEuPathDB" id="VectorBase:AALC636_025112"/>
<evidence type="ECO:0000256" key="10">
    <source>
        <dbReference type="ARBA" id="ARBA00023242"/>
    </source>
</evidence>
<comment type="function">
    <text evidence="11">May play a role in mRNA degradation. Endonuclease required for processing of 20S pre-rRNA precursor and biogenesis of 40S ribosomal subunits.</text>
</comment>
<evidence type="ECO:0000256" key="3">
    <source>
        <dbReference type="ARBA" id="ARBA00018439"/>
    </source>
</evidence>
<feature type="region of interest" description="Disordered" evidence="14">
    <location>
        <begin position="201"/>
        <end position="248"/>
    </location>
</feature>
<feature type="compositionally biased region" description="Acidic residues" evidence="14">
    <location>
        <begin position="207"/>
        <end position="241"/>
    </location>
</feature>
<evidence type="ECO:0000259" key="16">
    <source>
        <dbReference type="Pfam" id="PF17146"/>
    </source>
</evidence>
<evidence type="ECO:0000256" key="11">
    <source>
        <dbReference type="ARBA" id="ARBA00045628"/>
    </source>
</evidence>
<feature type="binding site" evidence="13">
    <location>
        <position position="308"/>
    </location>
    <ligand>
        <name>Zn(2+)</name>
        <dbReference type="ChEBI" id="CHEBI:29105"/>
    </ligand>
</feature>
<evidence type="ECO:0000256" key="7">
    <source>
        <dbReference type="ARBA" id="ARBA00022771"/>
    </source>
</evidence>
<dbReference type="FunFam" id="3.40.50.1010:FF:000018">
    <property type="entry name" value="RNA-binding protein NOB1"/>
    <property type="match status" value="1"/>
</dbReference>